<protein>
    <recommendedName>
        <fullName evidence="10">Alpha-1,3-glucosyltransferase</fullName>
        <ecNumber evidence="10">2.4.1.-</ecNumber>
    </recommendedName>
</protein>
<feature type="region of interest" description="Disordered" evidence="11">
    <location>
        <begin position="449"/>
        <end position="490"/>
    </location>
</feature>
<feature type="compositionally biased region" description="Polar residues" evidence="11">
    <location>
        <begin position="449"/>
        <end position="465"/>
    </location>
</feature>
<evidence type="ECO:0000256" key="4">
    <source>
        <dbReference type="ARBA" id="ARBA00022676"/>
    </source>
</evidence>
<keyword evidence="8 10" id="KW-1133">Transmembrane helix</keyword>
<gene>
    <name evidence="12" type="ORF">KFL_008200020</name>
</gene>
<evidence type="ECO:0000256" key="3">
    <source>
        <dbReference type="ARBA" id="ARBA00008715"/>
    </source>
</evidence>
<keyword evidence="7 10" id="KW-0256">Endoplasmic reticulum</keyword>
<evidence type="ECO:0000256" key="2">
    <source>
        <dbReference type="ARBA" id="ARBA00004922"/>
    </source>
</evidence>
<evidence type="ECO:0000256" key="8">
    <source>
        <dbReference type="ARBA" id="ARBA00022989"/>
    </source>
</evidence>
<feature type="transmembrane region" description="Helical" evidence="10">
    <location>
        <begin position="32"/>
        <end position="51"/>
    </location>
</feature>
<dbReference type="AlphaFoldDB" id="A0A1Y1ITU5"/>
<feature type="transmembrane region" description="Helical" evidence="10">
    <location>
        <begin position="333"/>
        <end position="351"/>
    </location>
</feature>
<dbReference type="EC" id="2.4.1.-" evidence="10"/>
<dbReference type="OMA" id="YHSTDFD"/>
<dbReference type="Proteomes" id="UP000054558">
    <property type="component" value="Unassembled WGS sequence"/>
</dbReference>
<evidence type="ECO:0000256" key="10">
    <source>
        <dbReference type="RuleBase" id="RU363110"/>
    </source>
</evidence>
<keyword evidence="13" id="KW-1185">Reference proteome</keyword>
<keyword evidence="6 10" id="KW-0812">Transmembrane</keyword>
<evidence type="ECO:0000313" key="12">
    <source>
        <dbReference type="EMBL" id="GAQ91618.1"/>
    </source>
</evidence>
<dbReference type="STRING" id="105231.A0A1Y1ITU5"/>
<evidence type="ECO:0000313" key="13">
    <source>
        <dbReference type="Proteomes" id="UP000054558"/>
    </source>
</evidence>
<dbReference type="EMBL" id="DF237769">
    <property type="protein sequence ID" value="GAQ91618.1"/>
    <property type="molecule type" value="Genomic_DNA"/>
</dbReference>
<dbReference type="GO" id="GO:0006488">
    <property type="term" value="P:dolichol-linked oligosaccharide biosynthetic process"/>
    <property type="evidence" value="ECO:0000318"/>
    <property type="project" value="GO_Central"/>
</dbReference>
<evidence type="ECO:0000256" key="9">
    <source>
        <dbReference type="ARBA" id="ARBA00023136"/>
    </source>
</evidence>
<feature type="transmembrane region" description="Helical" evidence="10">
    <location>
        <begin position="505"/>
        <end position="525"/>
    </location>
</feature>
<feature type="compositionally biased region" description="Basic and acidic residues" evidence="11">
    <location>
        <begin position="468"/>
        <end position="483"/>
    </location>
</feature>
<feature type="transmembrane region" description="Helical" evidence="10">
    <location>
        <begin position="173"/>
        <end position="190"/>
    </location>
</feature>
<evidence type="ECO:0000256" key="6">
    <source>
        <dbReference type="ARBA" id="ARBA00022692"/>
    </source>
</evidence>
<proteinExistence type="inferred from homology"/>
<comment type="pathway">
    <text evidence="2 10">Protein modification; protein glycosylation.</text>
</comment>
<accession>A0A1Y1ITU5</accession>
<evidence type="ECO:0000256" key="1">
    <source>
        <dbReference type="ARBA" id="ARBA00004477"/>
    </source>
</evidence>
<dbReference type="InterPro" id="IPR004856">
    <property type="entry name" value="Glyco_trans_ALG6/ALG8"/>
</dbReference>
<dbReference type="Pfam" id="PF03155">
    <property type="entry name" value="Alg6_Alg8"/>
    <property type="match status" value="1"/>
</dbReference>
<reference evidence="12 13" key="1">
    <citation type="journal article" date="2014" name="Nat. Commun.">
        <title>Klebsormidium flaccidum genome reveals primary factors for plant terrestrial adaptation.</title>
        <authorList>
            <person name="Hori K."/>
            <person name="Maruyama F."/>
            <person name="Fujisawa T."/>
            <person name="Togashi T."/>
            <person name="Yamamoto N."/>
            <person name="Seo M."/>
            <person name="Sato S."/>
            <person name="Yamada T."/>
            <person name="Mori H."/>
            <person name="Tajima N."/>
            <person name="Moriyama T."/>
            <person name="Ikeuchi M."/>
            <person name="Watanabe M."/>
            <person name="Wada H."/>
            <person name="Kobayashi K."/>
            <person name="Saito M."/>
            <person name="Masuda T."/>
            <person name="Sasaki-Sekimoto Y."/>
            <person name="Mashiguchi K."/>
            <person name="Awai K."/>
            <person name="Shimojima M."/>
            <person name="Masuda S."/>
            <person name="Iwai M."/>
            <person name="Nobusawa T."/>
            <person name="Narise T."/>
            <person name="Kondo S."/>
            <person name="Saito H."/>
            <person name="Sato R."/>
            <person name="Murakawa M."/>
            <person name="Ihara Y."/>
            <person name="Oshima-Yamada Y."/>
            <person name="Ohtaka K."/>
            <person name="Satoh M."/>
            <person name="Sonobe K."/>
            <person name="Ishii M."/>
            <person name="Ohtani R."/>
            <person name="Kanamori-Sato M."/>
            <person name="Honoki R."/>
            <person name="Miyazaki D."/>
            <person name="Mochizuki H."/>
            <person name="Umetsu J."/>
            <person name="Higashi K."/>
            <person name="Shibata D."/>
            <person name="Kamiya Y."/>
            <person name="Sato N."/>
            <person name="Nakamura Y."/>
            <person name="Tabata S."/>
            <person name="Ida S."/>
            <person name="Kurokawa K."/>
            <person name="Ohta H."/>
        </authorList>
    </citation>
    <scope>NUCLEOTIDE SEQUENCE [LARGE SCALE GENOMIC DNA]</scope>
    <source>
        <strain evidence="12 13">NIES-2285</strain>
    </source>
</reference>
<dbReference type="PANTHER" id="PTHR12413">
    <property type="entry name" value="DOLICHYL GLYCOSYLTRANSFERASE"/>
    <property type="match status" value="1"/>
</dbReference>
<dbReference type="GO" id="GO:0005789">
    <property type="term" value="C:endoplasmic reticulum membrane"/>
    <property type="evidence" value="ECO:0000318"/>
    <property type="project" value="GO_Central"/>
</dbReference>
<comment type="subcellular location">
    <subcellularLocation>
        <location evidence="1 10">Endoplasmic reticulum membrane</location>
        <topology evidence="1 10">Multi-pass membrane protein</topology>
    </subcellularLocation>
</comment>
<sequence length="566" mass="62114">MNGSLGGLVGEVQGARSGIGGHCQGARMAPSILWIALAVTCLKLLLVPSYHSTDFEVHRNWLAITHSLPVKQWYLDETSPWTLDYPPLFAWFQKLLALPAPLVDPLIVDVKKGLEYDAPMAVLYMRATVMLSDVLLFFAVHNYACSLPASKRALAAGAVIFSPGLIMVDHIHFQYNGVLLGLLILSIGLIKSGRDVLGGVLFASLLCSKHLFMVAGPVYFVYLLRHYCRGPRKFVRFVVLAASVLSVIGAAFGPFVYYKQIPQVMLRLFPFGRGLTHAYWAPNAWALYNSADKVMSVVARKMGLRVAERAGALTGGLVGESGGHVVLPEVTPLLTALLVLLSLLPCLVRIWRNPRPSEFLRCVAYSYLCGFMFGWHVHEKAILTAVVPLALLAVESPEEAGRYFFLSTVAHFSLLPLLFEPREYPIKVLLTALYCLATSACLQDHFSGSSDNPQSSEPKTANLMSAKSPDRSEVTSGWPEHDAQVSGGEGTEARKQGLLTWLERGYLIGLVFVELYASWVHPALLGGKLPFLPLMLVSTYCALGIAYAWVLQLRLVARTPSKQSMQ</sequence>
<dbReference type="OrthoDB" id="1689333at2759"/>
<comment type="similarity">
    <text evidence="3 10">Belongs to the ALG6/ALG8 glucosyltransferase family.</text>
</comment>
<evidence type="ECO:0000256" key="7">
    <source>
        <dbReference type="ARBA" id="ARBA00022824"/>
    </source>
</evidence>
<comment type="caution">
    <text evidence="10">Lacks conserved residue(s) required for the propagation of feature annotation.</text>
</comment>
<evidence type="ECO:0000256" key="5">
    <source>
        <dbReference type="ARBA" id="ARBA00022679"/>
    </source>
</evidence>
<keyword evidence="4 10" id="KW-0328">Glycosyltransferase</keyword>
<dbReference type="PANTHER" id="PTHR12413:SF2">
    <property type="entry name" value="DOLICHYL PYROPHOSPHATE GLC1MAN9GLCNAC2 ALPHA-1,3-GLUCOSYLTRANSFERASE-RELATED"/>
    <property type="match status" value="1"/>
</dbReference>
<feature type="transmembrane region" description="Helical" evidence="10">
    <location>
        <begin position="196"/>
        <end position="222"/>
    </location>
</feature>
<organism evidence="12 13">
    <name type="scientific">Klebsormidium nitens</name>
    <name type="common">Green alga</name>
    <name type="synonym">Ulothrix nitens</name>
    <dbReference type="NCBI Taxonomy" id="105231"/>
    <lineage>
        <taxon>Eukaryota</taxon>
        <taxon>Viridiplantae</taxon>
        <taxon>Streptophyta</taxon>
        <taxon>Klebsormidiophyceae</taxon>
        <taxon>Klebsormidiales</taxon>
        <taxon>Klebsormidiaceae</taxon>
        <taxon>Klebsormidium</taxon>
    </lineage>
</organism>
<name>A0A1Y1ITU5_KLENI</name>
<evidence type="ECO:0000256" key="11">
    <source>
        <dbReference type="SAM" id="MobiDB-lite"/>
    </source>
</evidence>
<keyword evidence="9 10" id="KW-0472">Membrane</keyword>
<feature type="transmembrane region" description="Helical" evidence="10">
    <location>
        <begin position="234"/>
        <end position="258"/>
    </location>
</feature>
<feature type="transmembrane region" description="Helical" evidence="10">
    <location>
        <begin position="531"/>
        <end position="557"/>
    </location>
</feature>
<keyword evidence="5 10" id="KW-0808">Transferase</keyword>
<dbReference type="GO" id="GO:0042283">
    <property type="term" value="F:dolichyl pyrophosphate Glc1Man9GlcNAc2 alpha-1,3-glucosyltransferase activity"/>
    <property type="evidence" value="ECO:0000318"/>
    <property type="project" value="GO_Central"/>
</dbReference>
<dbReference type="UniPathway" id="UPA00378"/>